<keyword evidence="1" id="KW-0472">Membrane</keyword>
<keyword evidence="1" id="KW-0812">Transmembrane</keyword>
<feature type="transmembrane region" description="Helical" evidence="1">
    <location>
        <begin position="86"/>
        <end position="104"/>
    </location>
</feature>
<dbReference type="Proteomes" id="UP000253094">
    <property type="component" value="Unassembled WGS sequence"/>
</dbReference>
<proteinExistence type="predicted"/>
<dbReference type="EMBL" id="QOIL01000006">
    <property type="protein sequence ID" value="RCG31041.1"/>
    <property type="molecule type" value="Genomic_DNA"/>
</dbReference>
<comment type="caution">
    <text evidence="2">The sequence shown here is derived from an EMBL/GenBank/DDBJ whole genome shotgun (WGS) entry which is preliminary data.</text>
</comment>
<protein>
    <submittedName>
        <fullName evidence="2">Uncharacterized protein</fullName>
    </submittedName>
</protein>
<organism evidence="2 3">
    <name type="scientific">Sphaerisporangium album</name>
    <dbReference type="NCBI Taxonomy" id="509200"/>
    <lineage>
        <taxon>Bacteria</taxon>
        <taxon>Bacillati</taxon>
        <taxon>Actinomycetota</taxon>
        <taxon>Actinomycetes</taxon>
        <taxon>Streptosporangiales</taxon>
        <taxon>Streptosporangiaceae</taxon>
        <taxon>Sphaerisporangium</taxon>
    </lineage>
</organism>
<keyword evidence="3" id="KW-1185">Reference proteome</keyword>
<evidence type="ECO:0000313" key="3">
    <source>
        <dbReference type="Proteomes" id="UP000253094"/>
    </source>
</evidence>
<dbReference type="OrthoDB" id="3854538at2"/>
<name>A0A367FLA7_9ACTN</name>
<sequence length="110" mass="11543">MASIPRDDVAATLAARRELGTDYEDALADALVERIGTTIDERIDAKLATQERRKGTFNVTPSAAAVVSGLGLGGLFAVIGSADLEFAAVLWLILAVAAVAFLLGKWRAKS</sequence>
<reference evidence="2 3" key="1">
    <citation type="submission" date="2018-06" db="EMBL/GenBank/DDBJ databases">
        <title>Sphaerisporangium craniellae sp. nov., isolated from a marine sponge in the South China Sea.</title>
        <authorList>
            <person name="Li L."/>
        </authorList>
    </citation>
    <scope>NUCLEOTIDE SEQUENCE [LARGE SCALE GENOMIC DNA]</scope>
    <source>
        <strain evidence="2 3">CCTCC AA 208026</strain>
    </source>
</reference>
<dbReference type="AlphaFoldDB" id="A0A367FLA7"/>
<keyword evidence="1" id="KW-1133">Transmembrane helix</keyword>
<gene>
    <name evidence="2" type="ORF">DQ384_13945</name>
</gene>
<accession>A0A367FLA7</accession>
<dbReference type="RefSeq" id="WP_114029175.1">
    <property type="nucleotide sequence ID" value="NZ_QOIL01000006.1"/>
</dbReference>
<evidence type="ECO:0000256" key="1">
    <source>
        <dbReference type="SAM" id="Phobius"/>
    </source>
</evidence>
<evidence type="ECO:0000313" key="2">
    <source>
        <dbReference type="EMBL" id="RCG31041.1"/>
    </source>
</evidence>
<feature type="transmembrane region" description="Helical" evidence="1">
    <location>
        <begin position="59"/>
        <end position="80"/>
    </location>
</feature>